<keyword evidence="3" id="KW-1185">Reference proteome</keyword>
<comment type="caution">
    <text evidence="2">The sequence shown here is derived from an EMBL/GenBank/DDBJ whole genome shotgun (WGS) entry which is preliminary data.</text>
</comment>
<dbReference type="AlphaFoldDB" id="A0AAE0KMI1"/>
<evidence type="ECO:0000313" key="3">
    <source>
        <dbReference type="Proteomes" id="UP001287356"/>
    </source>
</evidence>
<feature type="region of interest" description="Disordered" evidence="1">
    <location>
        <begin position="317"/>
        <end position="337"/>
    </location>
</feature>
<organism evidence="2 3">
    <name type="scientific">Lasiosphaeria ovina</name>
    <dbReference type="NCBI Taxonomy" id="92902"/>
    <lineage>
        <taxon>Eukaryota</taxon>
        <taxon>Fungi</taxon>
        <taxon>Dikarya</taxon>
        <taxon>Ascomycota</taxon>
        <taxon>Pezizomycotina</taxon>
        <taxon>Sordariomycetes</taxon>
        <taxon>Sordariomycetidae</taxon>
        <taxon>Sordariales</taxon>
        <taxon>Lasiosphaeriaceae</taxon>
        <taxon>Lasiosphaeria</taxon>
    </lineage>
</organism>
<dbReference type="EMBL" id="JAULSN010000002">
    <property type="protein sequence ID" value="KAK3378977.1"/>
    <property type="molecule type" value="Genomic_DNA"/>
</dbReference>
<feature type="region of interest" description="Disordered" evidence="1">
    <location>
        <begin position="1"/>
        <end position="30"/>
    </location>
</feature>
<feature type="compositionally biased region" description="Basic residues" evidence="1">
    <location>
        <begin position="49"/>
        <end position="62"/>
    </location>
</feature>
<dbReference type="PANTHER" id="PTHR37540">
    <property type="entry name" value="TRANSCRIPTION FACTOR (ACR-2), PUTATIVE-RELATED-RELATED"/>
    <property type="match status" value="1"/>
</dbReference>
<sequence length="409" mass="44513">MSKRESISAETLAANPREPQAPSNPTAQPKFQFIYLENGDGMAFETSKKTVRSYAAKKSHAQTRREQMMKHQQAKRREAEQSAAESASRLQRGQSTAVALQGTSSPFRPASPVTLLSAAPIDPFASAARPISKFEYCLLDHVIHVVARRSDFSTPSFPTPEIYWQGLRTEWVPLALTDPGMLDGLLTPACRSLHSLYGDGRSAYWKYALSYKTACIVSLSEAISREGNNPCDSTIAKAVILAGDEASIGDLLSAKQHIDAALQMVVLRGGRAMLGTNGFLAGLIDVFSSDQSTDLHTYESCPLNFCNSPGTDPRSQCNLGGDNSYSETDNTNHNTAPLSSYGDEFNAEGGDTAKWAKPFLDAEKSRGGCDVGKYFKKQSIASTYNPYVAGNSSAFQEAYFLFNSIEVYQ</sequence>
<evidence type="ECO:0000313" key="2">
    <source>
        <dbReference type="EMBL" id="KAK3378977.1"/>
    </source>
</evidence>
<evidence type="ECO:0000256" key="1">
    <source>
        <dbReference type="SAM" id="MobiDB-lite"/>
    </source>
</evidence>
<accession>A0AAE0KMI1</accession>
<dbReference type="PANTHER" id="PTHR37540:SF5">
    <property type="entry name" value="TRANSCRIPTION FACTOR DOMAIN-CONTAINING PROTEIN"/>
    <property type="match status" value="1"/>
</dbReference>
<feature type="region of interest" description="Disordered" evidence="1">
    <location>
        <begin position="48"/>
        <end position="104"/>
    </location>
</feature>
<gene>
    <name evidence="2" type="ORF">B0T24DRAFT_694299</name>
</gene>
<feature type="compositionally biased region" description="Basic and acidic residues" evidence="1">
    <location>
        <begin position="63"/>
        <end position="80"/>
    </location>
</feature>
<protein>
    <submittedName>
        <fullName evidence="2">Uncharacterized protein</fullName>
    </submittedName>
</protein>
<reference evidence="2" key="1">
    <citation type="journal article" date="2023" name="Mol. Phylogenet. Evol.">
        <title>Genome-scale phylogeny and comparative genomics of the fungal order Sordariales.</title>
        <authorList>
            <person name="Hensen N."/>
            <person name="Bonometti L."/>
            <person name="Westerberg I."/>
            <person name="Brannstrom I.O."/>
            <person name="Guillou S."/>
            <person name="Cros-Aarteil S."/>
            <person name="Calhoun S."/>
            <person name="Haridas S."/>
            <person name="Kuo A."/>
            <person name="Mondo S."/>
            <person name="Pangilinan J."/>
            <person name="Riley R."/>
            <person name="LaButti K."/>
            <person name="Andreopoulos B."/>
            <person name="Lipzen A."/>
            <person name="Chen C."/>
            <person name="Yan M."/>
            <person name="Daum C."/>
            <person name="Ng V."/>
            <person name="Clum A."/>
            <person name="Steindorff A."/>
            <person name="Ohm R.A."/>
            <person name="Martin F."/>
            <person name="Silar P."/>
            <person name="Natvig D.O."/>
            <person name="Lalanne C."/>
            <person name="Gautier V."/>
            <person name="Ament-Velasquez S.L."/>
            <person name="Kruys A."/>
            <person name="Hutchinson M.I."/>
            <person name="Powell A.J."/>
            <person name="Barry K."/>
            <person name="Miller A.N."/>
            <person name="Grigoriev I.V."/>
            <person name="Debuchy R."/>
            <person name="Gladieux P."/>
            <person name="Hiltunen Thoren M."/>
            <person name="Johannesson H."/>
        </authorList>
    </citation>
    <scope>NUCLEOTIDE SEQUENCE</scope>
    <source>
        <strain evidence="2">CBS 958.72</strain>
    </source>
</reference>
<name>A0AAE0KMI1_9PEZI</name>
<proteinExistence type="predicted"/>
<dbReference type="Proteomes" id="UP001287356">
    <property type="component" value="Unassembled WGS sequence"/>
</dbReference>
<feature type="compositionally biased region" description="Polar residues" evidence="1">
    <location>
        <begin position="91"/>
        <end position="104"/>
    </location>
</feature>
<reference evidence="2" key="2">
    <citation type="submission" date="2023-06" db="EMBL/GenBank/DDBJ databases">
        <authorList>
            <consortium name="Lawrence Berkeley National Laboratory"/>
            <person name="Haridas S."/>
            <person name="Hensen N."/>
            <person name="Bonometti L."/>
            <person name="Westerberg I."/>
            <person name="Brannstrom I.O."/>
            <person name="Guillou S."/>
            <person name="Cros-Aarteil S."/>
            <person name="Calhoun S."/>
            <person name="Kuo A."/>
            <person name="Mondo S."/>
            <person name="Pangilinan J."/>
            <person name="Riley R."/>
            <person name="Labutti K."/>
            <person name="Andreopoulos B."/>
            <person name="Lipzen A."/>
            <person name="Chen C."/>
            <person name="Yanf M."/>
            <person name="Daum C."/>
            <person name="Ng V."/>
            <person name="Clum A."/>
            <person name="Steindorff A."/>
            <person name="Ohm R."/>
            <person name="Martin F."/>
            <person name="Silar P."/>
            <person name="Natvig D."/>
            <person name="Lalanne C."/>
            <person name="Gautier V."/>
            <person name="Ament-Velasquez S.L."/>
            <person name="Kruys A."/>
            <person name="Hutchinson M.I."/>
            <person name="Powell A.J."/>
            <person name="Barry K."/>
            <person name="Miller A.N."/>
            <person name="Grigoriev I.V."/>
            <person name="Debuchy R."/>
            <person name="Gladieux P."/>
            <person name="Thoren M.H."/>
            <person name="Johannesson H."/>
        </authorList>
    </citation>
    <scope>NUCLEOTIDE SEQUENCE</scope>
    <source>
        <strain evidence="2">CBS 958.72</strain>
    </source>
</reference>